<feature type="coiled-coil region" evidence="1">
    <location>
        <begin position="550"/>
        <end position="579"/>
    </location>
</feature>
<feature type="compositionally biased region" description="Basic and acidic residues" evidence="2">
    <location>
        <begin position="665"/>
        <end position="682"/>
    </location>
</feature>
<dbReference type="InterPro" id="IPR026128">
    <property type="entry name" value="VGF"/>
</dbReference>
<feature type="compositionally biased region" description="Pro residues" evidence="2">
    <location>
        <begin position="738"/>
        <end position="748"/>
    </location>
</feature>
<evidence type="ECO:0000313" key="4">
    <source>
        <dbReference type="Proteomes" id="UP001177744"/>
    </source>
</evidence>
<reference evidence="3" key="1">
    <citation type="submission" date="2023-06" db="EMBL/GenBank/DDBJ databases">
        <title>Reference genome for the Northern bat (Eptesicus nilssonii), a most northern bat species.</title>
        <authorList>
            <person name="Laine V.N."/>
            <person name="Pulliainen A.T."/>
            <person name="Lilley T.M."/>
        </authorList>
    </citation>
    <scope>NUCLEOTIDE SEQUENCE</scope>
    <source>
        <strain evidence="3">BLF_Eptnil</strain>
        <tissue evidence="3">Kidney</tissue>
    </source>
</reference>
<feature type="compositionally biased region" description="Basic and acidic residues" evidence="2">
    <location>
        <begin position="301"/>
        <end position="312"/>
    </location>
</feature>
<sequence length="835" mass="91446">MCAPVGLKQEPVGVNVGVKTASPVLTCVPRRASFWSDQHIRASGRRRCGPLALSKAGGDMASIAGVNGMCQLFLAPQLWSQLAYICQVGLGLQLVQGYTEQYLLEATGERPNAPLSWFSKALACIITLLDPIFSYATGEFSLRNLCVIAPNPPEPLAVHAPSPSPLAGDYGRGDYQNRKIHPSAPAQGRHPAPRIRIQRPHISFLRFTPSLGVFPMDPEIGGWGDCPYLPRFGFLILPLPSMDFLLVPCQTWECPIRFAMRAPAAANWAGRSAPGRLEVQSPPLSSEHKESVAGNAVPGLKDGRTPEVRAARNSEPQDEGELFQGVDPRALAAVLLQALDHPASPPAPSGSQLKPAEEAAEALLTETVKSQTHSLPAPETHAPAAPPRPQIQENGPEASDPSEELEALAALLQELRDFSPSSAKRQQETAAAETETRTHTLTRVNLESPGPERVWRASWGEFQARVPERAPLSPPAPQQFQVHMPESRPLPEAHQFGEKVPSPKTHLGEALAPLSKAYQSLGTPFPKARRPESSLLSGSEAGERLLQQGLAQVEAGRRQAEATRQAAAQEERLADLASDLLLQYLLQGGARQRSLGGRGLPPEKERLSEREEEEVEQERRGGEERVGEEDEEAAEAEAEAEEAERARQNALLFAEEEEEDGEAAAEDKRSQEEMPGHHRQDAEGAEEGGEDDDDDEEMDPQTIDSLIELSTKLHLPADDVVSIIEEVEEKRKRKKNAPPEPVPPPRAAPVPTHGDEVFPPGPYHPFPNYIRPRTLQPPAASRRRHYHHALPPSRHYPGGEAQARRAQAEAEAEERRLQEQEELENYIEHVLLQRP</sequence>
<dbReference type="PANTHER" id="PTHR15159:SF2">
    <property type="entry name" value="NEUROSECRETORY PROTEIN VGF"/>
    <property type="match status" value="1"/>
</dbReference>
<evidence type="ECO:0000256" key="2">
    <source>
        <dbReference type="SAM" id="MobiDB-lite"/>
    </source>
</evidence>
<evidence type="ECO:0000313" key="3">
    <source>
        <dbReference type="EMBL" id="KAK1344937.1"/>
    </source>
</evidence>
<feature type="compositionally biased region" description="Basic and acidic residues" evidence="2">
    <location>
        <begin position="802"/>
        <end position="819"/>
    </location>
</feature>
<organism evidence="3 4">
    <name type="scientific">Cnephaeus nilssonii</name>
    <name type="common">Northern bat</name>
    <name type="synonym">Eptesicus nilssonii</name>
    <dbReference type="NCBI Taxonomy" id="3371016"/>
    <lineage>
        <taxon>Eukaryota</taxon>
        <taxon>Metazoa</taxon>
        <taxon>Chordata</taxon>
        <taxon>Craniata</taxon>
        <taxon>Vertebrata</taxon>
        <taxon>Euteleostomi</taxon>
        <taxon>Mammalia</taxon>
        <taxon>Eutheria</taxon>
        <taxon>Laurasiatheria</taxon>
        <taxon>Chiroptera</taxon>
        <taxon>Yangochiroptera</taxon>
        <taxon>Vespertilionidae</taxon>
        <taxon>Cnephaeus</taxon>
    </lineage>
</organism>
<dbReference type="AlphaFoldDB" id="A0AA40I9F9"/>
<dbReference type="PANTHER" id="PTHR15159">
    <property type="entry name" value="NEUROSECRETORY PROTEIN VGF"/>
    <property type="match status" value="1"/>
</dbReference>
<proteinExistence type="predicted"/>
<evidence type="ECO:0008006" key="5">
    <source>
        <dbReference type="Google" id="ProtNLM"/>
    </source>
</evidence>
<feature type="region of interest" description="Disordered" evidence="2">
    <location>
        <begin position="419"/>
        <end position="443"/>
    </location>
</feature>
<dbReference type="GO" id="GO:0005184">
    <property type="term" value="F:neuropeptide hormone activity"/>
    <property type="evidence" value="ECO:0007669"/>
    <property type="project" value="InterPro"/>
</dbReference>
<feature type="compositionally biased region" description="Acidic residues" evidence="2">
    <location>
        <begin position="683"/>
        <end position="699"/>
    </location>
</feature>
<feature type="compositionally biased region" description="Acidic residues" evidence="2">
    <location>
        <begin position="654"/>
        <end position="664"/>
    </location>
</feature>
<keyword evidence="4" id="KW-1185">Reference proteome</keyword>
<name>A0AA40I9F9_CNENI</name>
<dbReference type="Proteomes" id="UP001177744">
    <property type="component" value="Unassembled WGS sequence"/>
</dbReference>
<protein>
    <recommendedName>
        <fullName evidence="5">Neurosecretory protein VGF</fullName>
    </recommendedName>
</protein>
<feature type="region of interest" description="Disordered" evidence="2">
    <location>
        <begin position="368"/>
        <end position="403"/>
    </location>
</feature>
<gene>
    <name evidence="3" type="ORF">QTO34_013641</name>
</gene>
<dbReference type="GO" id="GO:0005615">
    <property type="term" value="C:extracellular space"/>
    <property type="evidence" value="ECO:0007669"/>
    <property type="project" value="TreeGrafter"/>
</dbReference>
<feature type="compositionally biased region" description="Acidic residues" evidence="2">
    <location>
        <begin position="626"/>
        <end position="642"/>
    </location>
</feature>
<dbReference type="GO" id="GO:0033500">
    <property type="term" value="P:carbohydrate homeostasis"/>
    <property type="evidence" value="ECO:0007669"/>
    <property type="project" value="TreeGrafter"/>
</dbReference>
<feature type="region of interest" description="Disordered" evidence="2">
    <location>
        <begin position="591"/>
        <end position="820"/>
    </location>
</feature>
<feature type="region of interest" description="Disordered" evidence="2">
    <location>
        <begin position="277"/>
        <end position="323"/>
    </location>
</feature>
<keyword evidence="1" id="KW-0175">Coiled coil</keyword>
<evidence type="ECO:0000256" key="1">
    <source>
        <dbReference type="SAM" id="Coils"/>
    </source>
</evidence>
<accession>A0AA40I9F9</accession>
<comment type="caution">
    <text evidence="3">The sequence shown here is derived from an EMBL/GenBank/DDBJ whole genome shotgun (WGS) entry which is preliminary data.</text>
</comment>
<dbReference type="EMBL" id="JAULJE010000003">
    <property type="protein sequence ID" value="KAK1344937.1"/>
    <property type="molecule type" value="Genomic_DNA"/>
</dbReference>
<dbReference type="GO" id="GO:0048167">
    <property type="term" value="P:regulation of synaptic plasticity"/>
    <property type="evidence" value="ECO:0007669"/>
    <property type="project" value="TreeGrafter"/>
</dbReference>
<feature type="compositionally biased region" description="Low complexity" evidence="2">
    <location>
        <begin position="428"/>
        <end position="443"/>
    </location>
</feature>